<dbReference type="Pfam" id="PF05495">
    <property type="entry name" value="zf-CHY"/>
    <property type="match status" value="1"/>
</dbReference>
<feature type="compositionally biased region" description="Basic residues" evidence="5">
    <location>
        <begin position="48"/>
        <end position="62"/>
    </location>
</feature>
<dbReference type="PROSITE" id="PS51270">
    <property type="entry name" value="ZF_CTCHY"/>
    <property type="match status" value="1"/>
</dbReference>
<proteinExistence type="predicted"/>
<dbReference type="Proteomes" id="UP000269276">
    <property type="component" value="Unassembled WGS sequence"/>
</dbReference>
<dbReference type="Pfam" id="PF13639">
    <property type="entry name" value="zf-RING_2"/>
    <property type="match status" value="1"/>
</dbReference>
<accession>A0A3M7EB17</accession>
<feature type="compositionally biased region" description="Basic and acidic residues" evidence="5">
    <location>
        <begin position="1"/>
        <end position="19"/>
    </location>
</feature>
<organism evidence="9 10">
    <name type="scientific">Hortaea werneckii</name>
    <name type="common">Black yeast</name>
    <name type="synonym">Cladosporium werneckii</name>
    <dbReference type="NCBI Taxonomy" id="91943"/>
    <lineage>
        <taxon>Eukaryota</taxon>
        <taxon>Fungi</taxon>
        <taxon>Dikarya</taxon>
        <taxon>Ascomycota</taxon>
        <taxon>Pezizomycotina</taxon>
        <taxon>Dothideomycetes</taxon>
        <taxon>Dothideomycetidae</taxon>
        <taxon>Mycosphaerellales</taxon>
        <taxon>Teratosphaeriaceae</taxon>
        <taxon>Hortaea</taxon>
    </lineage>
</organism>
<evidence type="ECO:0000313" key="9">
    <source>
        <dbReference type="EMBL" id="RMY73839.1"/>
    </source>
</evidence>
<keyword evidence="1" id="KW-0479">Metal-binding</keyword>
<keyword evidence="3" id="KW-0862">Zinc</keyword>
<dbReference type="GO" id="GO:0005634">
    <property type="term" value="C:nucleus"/>
    <property type="evidence" value="ECO:0007669"/>
    <property type="project" value="TreeGrafter"/>
</dbReference>
<dbReference type="VEuPathDB" id="FungiDB:BTJ68_09370"/>
<dbReference type="InterPro" id="IPR037274">
    <property type="entry name" value="Znf_CHY_sf"/>
</dbReference>
<name>A0A3M7EB17_HORWE</name>
<dbReference type="SMART" id="SM00184">
    <property type="entry name" value="RING"/>
    <property type="match status" value="1"/>
</dbReference>
<dbReference type="PROSITE" id="PS51266">
    <property type="entry name" value="ZF_CHY"/>
    <property type="match status" value="1"/>
</dbReference>
<dbReference type="GO" id="GO:0006511">
    <property type="term" value="P:ubiquitin-dependent protein catabolic process"/>
    <property type="evidence" value="ECO:0007669"/>
    <property type="project" value="TreeGrafter"/>
</dbReference>
<feature type="compositionally biased region" description="Acidic residues" evidence="5">
    <location>
        <begin position="784"/>
        <end position="814"/>
    </location>
</feature>
<dbReference type="InterPro" id="IPR013083">
    <property type="entry name" value="Znf_RING/FYVE/PHD"/>
</dbReference>
<dbReference type="GO" id="GO:0016567">
    <property type="term" value="P:protein ubiquitination"/>
    <property type="evidence" value="ECO:0007669"/>
    <property type="project" value="TreeGrafter"/>
</dbReference>
<dbReference type="SUPFAM" id="SSF161245">
    <property type="entry name" value="Zinc hairpin stack"/>
    <property type="match status" value="1"/>
</dbReference>
<dbReference type="InterPro" id="IPR001841">
    <property type="entry name" value="Znf_RING"/>
</dbReference>
<dbReference type="PROSITE" id="PS50089">
    <property type="entry name" value="ZF_RING_2"/>
    <property type="match status" value="1"/>
</dbReference>
<dbReference type="InterPro" id="IPR037275">
    <property type="entry name" value="Znf_CTCHY_sf"/>
</dbReference>
<evidence type="ECO:0000256" key="3">
    <source>
        <dbReference type="ARBA" id="ARBA00022833"/>
    </source>
</evidence>
<dbReference type="VEuPathDB" id="FungiDB:BTJ68_09371"/>
<evidence type="ECO:0000313" key="10">
    <source>
        <dbReference type="Proteomes" id="UP000269276"/>
    </source>
</evidence>
<evidence type="ECO:0000259" key="8">
    <source>
        <dbReference type="PROSITE" id="PS51270"/>
    </source>
</evidence>
<evidence type="ECO:0000259" key="6">
    <source>
        <dbReference type="PROSITE" id="PS50089"/>
    </source>
</evidence>
<feature type="domain" description="CTCHY-type" evidence="8">
    <location>
        <begin position="325"/>
        <end position="391"/>
    </location>
</feature>
<dbReference type="Gene3D" id="3.30.40.10">
    <property type="entry name" value="Zinc/RING finger domain, C3HC4 (zinc finger)"/>
    <property type="match status" value="1"/>
</dbReference>
<feature type="region of interest" description="Disordered" evidence="5">
    <location>
        <begin position="1"/>
        <end position="153"/>
    </location>
</feature>
<sequence length="820" mass="91948">MPPSTEQRRQRQQQQRDHGTSFSDLSYTTESPVEERDDGNAVYELADRRHRPPSPSGSRRRAPGPASYSSHRPWISIPDDRTSSNPARETADSLSSGSTRSFEDNAQSAADSSAGRTEHIRDDADMAASRGEEVQNGTNSGDKVDRALPDDDGMRTLREKLHEIRSLAISTEDKARKMHSLMTQDYLAHRAHHTNAPAHEIDSLPQAPDLAPPKDPANPYNIRPGDLEPTYSPLPVYPNDINGDDEGRPEDDLSPLLGCAHYKRNVKVQCFDCKRWFSCRHCHDQATDLPFPHQLNRKKTRNMLCMLCKTPQPAGETCINCEEYAAWYYCPKCKLWDNDSNKRIYHCDDCGICRVGEGLGKDYVHCRRCNVCISISTSASHPCVERATEGNCPLCLVYLFESPTPVVSLPCGHYMHGECYKDLMAVTYKCPVCSKSAVNMELQWRKLDDEIRAQPMPEDDSELEGLMPHIEDASHNEQDHGHDQMAPRRPREVYAGCNDCGRRSWTPFHWLGLKCQVCDSYNTNQMPPTAVQETEAERLIRQQQHHHRQHDFPGDSVLRAAGIGPDRTLSVNSTLEVPHSPAQGPIEIPPTSPERRASGAQSPRGRYFVQEDSQRRPSFSVPRFSAPSIPTLANLPEVPRLPRMPNLANLPNLPHVRNMPNLELPRFSPAEMLDAVSRSLSPMRYYLQGLDMNEEEEEGGEGEAGFQRRQRRSGNPMRSFSPTSIRSDPTADASSAMRRASETDEEGNARGFWAGSSDGVVLSGDDDEEEDDDTDDSVHAVRQDDDDETSSSESEVSDAEMADEQDDGDEEDEMALFGHR</sequence>
<reference evidence="9 10" key="1">
    <citation type="journal article" date="2018" name="BMC Genomics">
        <title>Genomic evidence for intraspecific hybridization in a clonal and extremely halotolerant yeast.</title>
        <authorList>
            <person name="Gostincar C."/>
            <person name="Stajich J.E."/>
            <person name="Zupancic J."/>
            <person name="Zalar P."/>
            <person name="Gunde-Cimerman N."/>
        </authorList>
    </citation>
    <scope>NUCLEOTIDE SEQUENCE [LARGE SCALE GENOMIC DNA]</scope>
    <source>
        <strain evidence="9 10">EXF-2682</strain>
    </source>
</reference>
<dbReference type="EMBL" id="QWIP01000088">
    <property type="protein sequence ID" value="RMY73839.1"/>
    <property type="molecule type" value="Genomic_DNA"/>
</dbReference>
<feature type="region of interest" description="Disordered" evidence="5">
    <location>
        <begin position="693"/>
        <end position="820"/>
    </location>
</feature>
<dbReference type="GO" id="GO:0008270">
    <property type="term" value="F:zinc ion binding"/>
    <property type="evidence" value="ECO:0007669"/>
    <property type="project" value="UniProtKB-KW"/>
</dbReference>
<feature type="region of interest" description="Disordered" evidence="5">
    <location>
        <begin position="200"/>
        <end position="232"/>
    </location>
</feature>
<dbReference type="InterPro" id="IPR039512">
    <property type="entry name" value="RCHY1_zinc-ribbon"/>
</dbReference>
<evidence type="ECO:0000256" key="4">
    <source>
        <dbReference type="PROSITE-ProRule" id="PRU00601"/>
    </source>
</evidence>
<evidence type="ECO:0000256" key="1">
    <source>
        <dbReference type="ARBA" id="ARBA00022723"/>
    </source>
</evidence>
<evidence type="ECO:0008006" key="11">
    <source>
        <dbReference type="Google" id="ProtNLM"/>
    </source>
</evidence>
<feature type="compositionally biased region" description="Basic and acidic residues" evidence="5">
    <location>
        <begin position="142"/>
        <end position="153"/>
    </location>
</feature>
<dbReference type="Gene3D" id="2.20.28.10">
    <property type="match status" value="1"/>
</dbReference>
<dbReference type="SUPFAM" id="SSF57850">
    <property type="entry name" value="RING/U-box"/>
    <property type="match status" value="1"/>
</dbReference>
<protein>
    <recommendedName>
        <fullName evidence="11">RING-type domain-containing protein</fullName>
    </recommendedName>
</protein>
<feature type="compositionally biased region" description="Polar residues" evidence="5">
    <location>
        <begin position="716"/>
        <end position="727"/>
    </location>
</feature>
<feature type="domain" description="RING-type" evidence="6">
    <location>
        <begin position="392"/>
        <end position="434"/>
    </location>
</feature>
<feature type="compositionally biased region" description="Polar residues" evidence="5">
    <location>
        <begin position="20"/>
        <end position="31"/>
    </location>
</feature>
<keyword evidence="2 4" id="KW-0863">Zinc-finger</keyword>
<dbReference type="InterPro" id="IPR008913">
    <property type="entry name" value="Znf_CHY"/>
</dbReference>
<comment type="caution">
    <text evidence="9">The sequence shown here is derived from an EMBL/GenBank/DDBJ whole genome shotgun (WGS) entry which is preliminary data.</text>
</comment>
<evidence type="ECO:0000256" key="5">
    <source>
        <dbReference type="SAM" id="MobiDB-lite"/>
    </source>
</evidence>
<feature type="compositionally biased region" description="Acidic residues" evidence="5">
    <location>
        <begin position="764"/>
        <end position="775"/>
    </location>
</feature>
<dbReference type="AlphaFoldDB" id="A0A3M7EB17"/>
<dbReference type="InterPro" id="IPR017921">
    <property type="entry name" value="Znf_CTCHY"/>
</dbReference>
<dbReference type="OrthoDB" id="411372at2759"/>
<feature type="domain" description="CHY-type" evidence="7">
    <location>
        <begin position="252"/>
        <end position="323"/>
    </location>
</feature>
<feature type="region of interest" description="Disordered" evidence="5">
    <location>
        <begin position="540"/>
        <end position="622"/>
    </location>
</feature>
<gene>
    <name evidence="9" type="ORF">D0863_03607</name>
</gene>
<evidence type="ECO:0000256" key="2">
    <source>
        <dbReference type="ARBA" id="ARBA00022771"/>
    </source>
</evidence>
<dbReference type="PANTHER" id="PTHR21319:SF0">
    <property type="entry name" value="AND RING FINGER DOMAIN PROTEIN, PUTATIVE (AFU_ORTHOLOGUE AFUA_1G08900)-RELATED"/>
    <property type="match status" value="1"/>
</dbReference>
<dbReference type="CDD" id="cd16464">
    <property type="entry name" value="RING-H2_Pirh2-like"/>
    <property type="match status" value="1"/>
</dbReference>
<dbReference type="PANTHER" id="PTHR21319">
    <property type="entry name" value="RING FINGER AND CHY ZINC FINGER DOMAIN-CONTAINING PROTEIN 1"/>
    <property type="match status" value="1"/>
</dbReference>
<dbReference type="SUPFAM" id="SSF161219">
    <property type="entry name" value="CHY zinc finger-like"/>
    <property type="match status" value="1"/>
</dbReference>
<dbReference type="GO" id="GO:0061630">
    <property type="term" value="F:ubiquitin protein ligase activity"/>
    <property type="evidence" value="ECO:0007669"/>
    <property type="project" value="TreeGrafter"/>
</dbReference>
<feature type="compositionally biased region" description="Polar residues" evidence="5">
    <location>
        <begin position="83"/>
        <end position="115"/>
    </location>
</feature>
<dbReference type="Pfam" id="PF14599">
    <property type="entry name" value="zinc_ribbon_6"/>
    <property type="match status" value="1"/>
</dbReference>
<evidence type="ECO:0000259" key="7">
    <source>
        <dbReference type="PROSITE" id="PS51266"/>
    </source>
</evidence>